<dbReference type="FunFam" id="3.40.30.10:FF:000012">
    <property type="entry name" value="Monothiol glutaredoxin"/>
    <property type="match status" value="1"/>
</dbReference>
<dbReference type="InterPro" id="IPR013766">
    <property type="entry name" value="Thioredoxin_domain"/>
</dbReference>
<dbReference type="OrthoDB" id="415696at2759"/>
<dbReference type="OMA" id="WAEPCKT"/>
<dbReference type="GO" id="GO:0051536">
    <property type="term" value="F:iron-sulfur cluster binding"/>
    <property type="evidence" value="ECO:0007669"/>
    <property type="project" value="UniProtKB-KW"/>
</dbReference>
<dbReference type="GO" id="GO:0005634">
    <property type="term" value="C:nucleus"/>
    <property type="evidence" value="ECO:0007669"/>
    <property type="project" value="TreeGrafter"/>
</dbReference>
<dbReference type="GeneID" id="20527146"/>
<evidence type="ECO:0000259" key="4">
    <source>
        <dbReference type="Pfam" id="PF00085"/>
    </source>
</evidence>
<dbReference type="Pfam" id="PF00462">
    <property type="entry name" value="Glutaredoxin"/>
    <property type="match status" value="1"/>
</dbReference>
<dbReference type="GO" id="GO:0046872">
    <property type="term" value="F:metal ion binding"/>
    <property type="evidence" value="ECO:0007669"/>
    <property type="project" value="UniProtKB-KW"/>
</dbReference>
<evidence type="ECO:0000313" key="6">
    <source>
        <dbReference type="EMBL" id="KCV71475.1"/>
    </source>
</evidence>
<dbReference type="Gene3D" id="3.40.30.10">
    <property type="entry name" value="Glutaredoxin"/>
    <property type="match status" value="2"/>
</dbReference>
<dbReference type="Proteomes" id="UP000030693">
    <property type="component" value="Unassembled WGS sequence"/>
</dbReference>
<evidence type="ECO:0000259" key="5">
    <source>
        <dbReference type="Pfam" id="PF00462"/>
    </source>
</evidence>
<evidence type="ECO:0000313" key="7">
    <source>
        <dbReference type="Proteomes" id="UP000030693"/>
    </source>
</evidence>
<dbReference type="AlphaFoldDB" id="A0A058ZAN3"/>
<reference evidence="6" key="1">
    <citation type="submission" date="2013-04" db="EMBL/GenBank/DDBJ databases">
        <title>The Genome Sequence of Fonticula alba ATCC 38817.</title>
        <authorList>
            <consortium name="The Broad Institute Genomics Platform"/>
            <person name="Russ C."/>
            <person name="Cuomo C."/>
            <person name="Burger G."/>
            <person name="Gray M.W."/>
            <person name="Holland P.W.H."/>
            <person name="King N."/>
            <person name="Lang F.B.F."/>
            <person name="Roger A.J."/>
            <person name="Ruiz-Trillo I."/>
            <person name="Brown M."/>
            <person name="Walker B."/>
            <person name="Young S."/>
            <person name="Zeng Q."/>
            <person name="Gargeya S."/>
            <person name="Fitzgerald M."/>
            <person name="Haas B."/>
            <person name="Abouelleil A."/>
            <person name="Allen A.W."/>
            <person name="Alvarado L."/>
            <person name="Arachchi H.M."/>
            <person name="Berlin A.M."/>
            <person name="Chapman S.B."/>
            <person name="Gainer-Dewar J."/>
            <person name="Goldberg J."/>
            <person name="Griggs A."/>
            <person name="Gujja S."/>
            <person name="Hansen M."/>
            <person name="Howarth C."/>
            <person name="Imamovic A."/>
            <person name="Ireland A."/>
            <person name="Larimer J."/>
            <person name="McCowan C."/>
            <person name="Murphy C."/>
            <person name="Pearson M."/>
            <person name="Poon T.W."/>
            <person name="Priest M."/>
            <person name="Roberts A."/>
            <person name="Saif S."/>
            <person name="Shea T."/>
            <person name="Sisk P."/>
            <person name="Sykes S."/>
            <person name="Wortman J."/>
            <person name="Nusbaum C."/>
            <person name="Birren B."/>
        </authorList>
    </citation>
    <scope>NUCLEOTIDE SEQUENCE [LARGE SCALE GENOMIC DNA]</scope>
    <source>
        <strain evidence="6">ATCC 38817</strain>
    </source>
</reference>
<protein>
    <submittedName>
        <fullName evidence="6">Uncharacterized protein</fullName>
    </submittedName>
</protein>
<dbReference type="InterPro" id="IPR036249">
    <property type="entry name" value="Thioredoxin-like_sf"/>
</dbReference>
<evidence type="ECO:0000256" key="1">
    <source>
        <dbReference type="ARBA" id="ARBA00022723"/>
    </source>
</evidence>
<dbReference type="CDD" id="cd03028">
    <property type="entry name" value="GRX_PICOT_like"/>
    <property type="match status" value="1"/>
</dbReference>
<organism evidence="6">
    <name type="scientific">Fonticula alba</name>
    <name type="common">Slime mold</name>
    <dbReference type="NCBI Taxonomy" id="691883"/>
    <lineage>
        <taxon>Eukaryota</taxon>
        <taxon>Rotosphaerida</taxon>
        <taxon>Fonticulaceae</taxon>
        <taxon>Fonticula</taxon>
    </lineage>
</organism>
<dbReference type="PROSITE" id="PS51354">
    <property type="entry name" value="GLUTAREDOXIN_2"/>
    <property type="match status" value="1"/>
</dbReference>
<dbReference type="GO" id="GO:0006879">
    <property type="term" value="P:intracellular iron ion homeostasis"/>
    <property type="evidence" value="ECO:0007669"/>
    <property type="project" value="TreeGrafter"/>
</dbReference>
<dbReference type="SUPFAM" id="SSF52833">
    <property type="entry name" value="Thioredoxin-like"/>
    <property type="match status" value="2"/>
</dbReference>
<dbReference type="RefSeq" id="XP_009494598.1">
    <property type="nucleotide sequence ID" value="XM_009496323.1"/>
</dbReference>
<keyword evidence="7" id="KW-1185">Reference proteome</keyword>
<keyword evidence="1" id="KW-0479">Metal-binding</keyword>
<feature type="domain" description="Thioredoxin" evidence="4">
    <location>
        <begin position="24"/>
        <end position="104"/>
    </location>
</feature>
<keyword evidence="2" id="KW-0408">Iron</keyword>
<name>A0A058ZAN3_FONAL</name>
<sequence>MVPIAVSFASKAELSAHLRSSTSPEQLVVIYIWADWHPSHANMAKVFASLGVKYSHANIQLLTLDASADSSSALLSELDVEAVPTFLFFKNSTPVGRVSGSSPQLLNQQFAAALSASVPVAEPAPTATPTPAPAPNAADLVPANLPLQERLAQLVAVAPCTIFIKGTPEKPRCGFTRQLLQILHDNNVSFASFDILEDNEVREGLKKFSDWPTYPQVYVKGELLGGLDILKQMDAGDELAEYLGLE</sequence>
<dbReference type="PANTHER" id="PTHR10293">
    <property type="entry name" value="GLUTAREDOXIN FAMILY MEMBER"/>
    <property type="match status" value="1"/>
</dbReference>
<dbReference type="eggNOG" id="KOG0911">
    <property type="taxonomic scope" value="Eukaryota"/>
</dbReference>
<accession>A0A058ZAN3</accession>
<keyword evidence="3" id="KW-0411">Iron-sulfur</keyword>
<dbReference type="InterPro" id="IPR033658">
    <property type="entry name" value="GRX_PICOT-like"/>
</dbReference>
<dbReference type="Pfam" id="PF00085">
    <property type="entry name" value="Thioredoxin"/>
    <property type="match status" value="1"/>
</dbReference>
<dbReference type="STRING" id="691883.A0A058ZAN3"/>
<dbReference type="GO" id="GO:0005829">
    <property type="term" value="C:cytosol"/>
    <property type="evidence" value="ECO:0007669"/>
    <property type="project" value="TreeGrafter"/>
</dbReference>
<evidence type="ECO:0000256" key="2">
    <source>
        <dbReference type="ARBA" id="ARBA00023004"/>
    </source>
</evidence>
<dbReference type="InterPro" id="IPR004480">
    <property type="entry name" value="Monothiol_GRX-rel"/>
</dbReference>
<proteinExistence type="predicted"/>
<dbReference type="PANTHER" id="PTHR10293:SF73">
    <property type="entry name" value="GLUTAREDOXIN-3"/>
    <property type="match status" value="1"/>
</dbReference>
<evidence type="ECO:0000256" key="3">
    <source>
        <dbReference type="ARBA" id="ARBA00023014"/>
    </source>
</evidence>
<dbReference type="InterPro" id="IPR002109">
    <property type="entry name" value="Glutaredoxin"/>
</dbReference>
<dbReference type="EMBL" id="KB932203">
    <property type="protein sequence ID" value="KCV71475.1"/>
    <property type="molecule type" value="Genomic_DNA"/>
</dbReference>
<gene>
    <name evidence="6" type="ORF">H696_02421</name>
</gene>
<feature type="domain" description="Glutaredoxin" evidence="5">
    <location>
        <begin position="161"/>
        <end position="223"/>
    </location>
</feature>